<dbReference type="GO" id="GO:0008270">
    <property type="term" value="F:zinc ion binding"/>
    <property type="evidence" value="ECO:0007669"/>
    <property type="project" value="InterPro"/>
</dbReference>
<dbReference type="Proteomes" id="UP000562682">
    <property type="component" value="Unassembled WGS sequence"/>
</dbReference>
<dbReference type="GO" id="GO:0000981">
    <property type="term" value="F:DNA-binding transcription factor activity, RNA polymerase II-specific"/>
    <property type="evidence" value="ECO:0007669"/>
    <property type="project" value="InterPro"/>
</dbReference>
<evidence type="ECO:0000256" key="3">
    <source>
        <dbReference type="ARBA" id="ARBA00023163"/>
    </source>
</evidence>
<comment type="caution">
    <text evidence="7">The sequence shown here is derived from an EMBL/GenBank/DDBJ whole genome shotgun (WGS) entry which is preliminary data.</text>
</comment>
<dbReference type="PANTHER" id="PTHR47424:SF5">
    <property type="entry name" value="ZN(II)2CYS6 TRANSCRIPTION FACTOR (EUROFUNG)"/>
    <property type="match status" value="1"/>
</dbReference>
<dbReference type="Pfam" id="PF00172">
    <property type="entry name" value="Zn_clus"/>
    <property type="match status" value="1"/>
</dbReference>
<feature type="region of interest" description="Disordered" evidence="5">
    <location>
        <begin position="74"/>
        <end position="96"/>
    </location>
</feature>
<feature type="region of interest" description="Disordered" evidence="5">
    <location>
        <begin position="121"/>
        <end position="149"/>
    </location>
</feature>
<keyword evidence="1" id="KW-0479">Metal-binding</keyword>
<sequence>MEMEMEMDGGVIQQQQQQAIEADDFHGGRTVHSAPITSEYPGHVGIPLGHNHHAHFQSRPGPGNQSIPGTWRWRRRSSQRPGPVTHTGTDLVAPDHDPTGSPVIIPFTHAQFASPLAVRAHNHTHSHPHHHIHPQSQPNSPYTPPHALHHHQILPSHQSLSHSHLSDDSATVDGHFGTMEQIETQASDLRFLAQVPVLNPTSSPSLGPGSGAGRGGTPARTPGSAVGASTGVPIAYENHASPSSASVGDNSAHGAGASNANKRKSTDDGQGNGAKQTRSKRNRGRTWWQPKRGSSFRRLHKTARYSPIESFESSDVKHLGLPVAQHKRTQKAGNECKRRKIKCNGETPCQRCGNLNLACLYAPNCCSGNFKESDEFKQVTSQLGRLQEEVGWLHQTVKALQSEPARYSSLGDRTMTHGHGTPVVAPSPSHSSTSLNRQDSSKYGSFRGPTSMAFSLDVANNTINNMGYKGISDEENPHLNDGMGPMSTRPRDPLHEFDKDEMIRLCRLHEEEIGIMYPVLNIQTVISHAKNMATFLETLRQQSPRELVNDDKTLQLKIIMCCALVVEEHGHSDKAIRLFESMETVLNRKLMAEAADVATLPILALVAGYRFLSNDEVLAWRVMGHVARLCLELGIHQRTGLMRIQDEEERKNALVSFWSAYVLDRRWAFATGLPFVVQDEEIDSELPFPEEYPYLVAMITYSRIGAKVWRQVAHFGPVLARDLRSGELENVDQELLQWYEQIPEEVKVRNWDKEKHITSTPSYNLQRLRIWTYLRLNQMRIWLYTPVLHSATSIMAHPTQSERVVDIAKDTIRYLSHLNNTTNLYRRVQVFYHQFLTSAIAVVFLASVHAPVRFSASCREEFYMALELVKDLSAKSWASQRLWRTIRSLKDVAPRFGLNAEDDPQSTAALGMIGLARGHMEQQQPFRKPSIPGQQSQAATPDSMAQNGSRIQAEMSRMFEGYVGLNGFQYNDNEGQQGPNAEVSEASNGGMFGVDGTVFPQFKEMY</sequence>
<name>A0A8H5UG59_9HYPO</name>
<feature type="compositionally biased region" description="Polar residues" evidence="5">
    <location>
        <begin position="932"/>
        <end position="944"/>
    </location>
</feature>
<keyword evidence="3" id="KW-0804">Transcription</keyword>
<dbReference type="GO" id="GO:0005634">
    <property type="term" value="C:nucleus"/>
    <property type="evidence" value="ECO:0007669"/>
    <property type="project" value="TreeGrafter"/>
</dbReference>
<dbReference type="SUPFAM" id="SSF57701">
    <property type="entry name" value="Zn2/Cys6 DNA-binding domain"/>
    <property type="match status" value="1"/>
</dbReference>
<evidence type="ECO:0000313" key="8">
    <source>
        <dbReference type="Proteomes" id="UP000562682"/>
    </source>
</evidence>
<dbReference type="Pfam" id="PF04082">
    <property type="entry name" value="Fungal_trans"/>
    <property type="match status" value="1"/>
</dbReference>
<dbReference type="CDD" id="cd12148">
    <property type="entry name" value="fungal_TF_MHR"/>
    <property type="match status" value="1"/>
</dbReference>
<dbReference type="PROSITE" id="PS50048">
    <property type="entry name" value="ZN2_CY6_FUNGAL_2"/>
    <property type="match status" value="1"/>
</dbReference>
<dbReference type="InterPro" id="IPR001138">
    <property type="entry name" value="Zn2Cys6_DnaBD"/>
</dbReference>
<dbReference type="InterPro" id="IPR051127">
    <property type="entry name" value="Fungal_SecMet_Regulators"/>
</dbReference>
<dbReference type="InterPro" id="IPR007219">
    <property type="entry name" value="XnlR_reg_dom"/>
</dbReference>
<feature type="compositionally biased region" description="Basic residues" evidence="5">
    <location>
        <begin position="121"/>
        <end position="133"/>
    </location>
</feature>
<evidence type="ECO:0000256" key="1">
    <source>
        <dbReference type="ARBA" id="ARBA00022723"/>
    </source>
</evidence>
<feature type="compositionally biased region" description="Polar residues" evidence="5">
    <location>
        <begin position="428"/>
        <end position="442"/>
    </location>
</feature>
<reference evidence="7 8" key="1">
    <citation type="submission" date="2020-05" db="EMBL/GenBank/DDBJ databases">
        <title>Identification and distribution of gene clusters putatively required for synthesis of sphingolipid metabolism inhibitors in phylogenetically diverse species of the filamentous fungus Fusarium.</title>
        <authorList>
            <person name="Kim H.-S."/>
            <person name="Busman M."/>
            <person name="Brown D.W."/>
            <person name="Divon H."/>
            <person name="Uhlig S."/>
            <person name="Proctor R.H."/>
        </authorList>
    </citation>
    <scope>NUCLEOTIDE SEQUENCE [LARGE SCALE GENOMIC DNA]</scope>
    <source>
        <strain evidence="7 8">NRRL 25311</strain>
    </source>
</reference>
<keyword evidence="8" id="KW-1185">Reference proteome</keyword>
<dbReference type="GO" id="GO:0006351">
    <property type="term" value="P:DNA-templated transcription"/>
    <property type="evidence" value="ECO:0007669"/>
    <property type="project" value="InterPro"/>
</dbReference>
<feature type="region of interest" description="Disordered" evidence="5">
    <location>
        <begin position="409"/>
        <end position="442"/>
    </location>
</feature>
<dbReference type="EMBL" id="JAAOAK010000132">
    <property type="protein sequence ID" value="KAF5687372.1"/>
    <property type="molecule type" value="Genomic_DNA"/>
</dbReference>
<organism evidence="7 8">
    <name type="scientific">Fusarium denticulatum</name>
    <dbReference type="NCBI Taxonomy" id="48507"/>
    <lineage>
        <taxon>Eukaryota</taxon>
        <taxon>Fungi</taxon>
        <taxon>Dikarya</taxon>
        <taxon>Ascomycota</taxon>
        <taxon>Pezizomycotina</taxon>
        <taxon>Sordariomycetes</taxon>
        <taxon>Hypocreomycetidae</taxon>
        <taxon>Hypocreales</taxon>
        <taxon>Nectriaceae</taxon>
        <taxon>Fusarium</taxon>
        <taxon>Fusarium fujikuroi species complex</taxon>
    </lineage>
</organism>
<feature type="region of interest" description="Disordered" evidence="5">
    <location>
        <begin position="921"/>
        <end position="944"/>
    </location>
</feature>
<protein>
    <submittedName>
        <fullName evidence="7">Transcriptional activator acu-15</fullName>
    </submittedName>
</protein>
<dbReference type="SMART" id="SM00906">
    <property type="entry name" value="Fungal_trans"/>
    <property type="match status" value="1"/>
</dbReference>
<feature type="compositionally biased region" description="Low complexity" evidence="5">
    <location>
        <begin position="250"/>
        <end position="260"/>
    </location>
</feature>
<keyword evidence="4" id="KW-0539">Nucleus</keyword>
<dbReference type="Gene3D" id="4.10.240.10">
    <property type="entry name" value="Zn(2)-C6 fungal-type DNA-binding domain"/>
    <property type="match status" value="1"/>
</dbReference>
<accession>A0A8H5UG59</accession>
<evidence type="ECO:0000256" key="4">
    <source>
        <dbReference type="ARBA" id="ARBA00023242"/>
    </source>
</evidence>
<dbReference type="CDD" id="cd00067">
    <property type="entry name" value="GAL4"/>
    <property type="match status" value="1"/>
</dbReference>
<dbReference type="PANTHER" id="PTHR47424">
    <property type="entry name" value="REGULATORY PROTEIN GAL4"/>
    <property type="match status" value="1"/>
</dbReference>
<feature type="region of interest" description="Disordered" evidence="5">
    <location>
        <begin position="200"/>
        <end position="295"/>
    </location>
</feature>
<keyword evidence="2" id="KW-0805">Transcription regulation</keyword>
<dbReference type="GO" id="GO:0000978">
    <property type="term" value="F:RNA polymerase II cis-regulatory region sequence-specific DNA binding"/>
    <property type="evidence" value="ECO:0007669"/>
    <property type="project" value="TreeGrafter"/>
</dbReference>
<proteinExistence type="predicted"/>
<evidence type="ECO:0000259" key="6">
    <source>
        <dbReference type="PROSITE" id="PS50048"/>
    </source>
</evidence>
<feature type="domain" description="Zn(2)-C6 fungal-type" evidence="6">
    <location>
        <begin position="332"/>
        <end position="361"/>
    </location>
</feature>
<dbReference type="InterPro" id="IPR036864">
    <property type="entry name" value="Zn2-C6_fun-type_DNA-bd_sf"/>
</dbReference>
<gene>
    <name evidence="7" type="ORF">FDENT_5394</name>
</gene>
<evidence type="ECO:0000256" key="2">
    <source>
        <dbReference type="ARBA" id="ARBA00023015"/>
    </source>
</evidence>
<dbReference type="AlphaFoldDB" id="A0A8H5UG59"/>
<dbReference type="GO" id="GO:0000435">
    <property type="term" value="P:positive regulation of transcription from RNA polymerase II promoter by galactose"/>
    <property type="evidence" value="ECO:0007669"/>
    <property type="project" value="TreeGrafter"/>
</dbReference>
<evidence type="ECO:0000313" key="7">
    <source>
        <dbReference type="EMBL" id="KAF5687372.1"/>
    </source>
</evidence>
<evidence type="ECO:0000256" key="5">
    <source>
        <dbReference type="SAM" id="MobiDB-lite"/>
    </source>
</evidence>
<feature type="compositionally biased region" description="Polar residues" evidence="5">
    <location>
        <begin position="240"/>
        <end position="249"/>
    </location>
</feature>